<dbReference type="EMBL" id="WKJH01000005">
    <property type="protein sequence ID" value="MRX64340.1"/>
    <property type="molecule type" value="Genomic_DNA"/>
</dbReference>
<protein>
    <submittedName>
        <fullName evidence="1">T9SS type B sorting domain-containing protein</fullName>
    </submittedName>
</protein>
<comment type="caution">
    <text evidence="1">The sequence shown here is derived from an EMBL/GenBank/DDBJ whole genome shotgun (WGS) entry which is preliminary data.</text>
</comment>
<dbReference type="Pfam" id="PF13585">
    <property type="entry name" value="CHU_C"/>
    <property type="match status" value="1"/>
</dbReference>
<keyword evidence="2" id="KW-1185">Reference proteome</keyword>
<reference evidence="1 2" key="1">
    <citation type="submission" date="2019-11" db="EMBL/GenBank/DDBJ databases">
        <title>Maribacter lutea sp. nov., a marine bacterium isolated from intertidal sand.</title>
        <authorList>
            <person name="Liu A."/>
        </authorList>
    </citation>
    <scope>NUCLEOTIDE SEQUENCE [LARGE SCALE GENOMIC DNA]</scope>
    <source>
        <strain evidence="1 2">RZ05</strain>
    </source>
</reference>
<dbReference type="RefSeq" id="WP_154366098.1">
    <property type="nucleotide sequence ID" value="NZ_WKJH01000005.1"/>
</dbReference>
<name>A0A6I2MP92_9FLAO</name>
<organism evidence="1 2">
    <name type="scientific">Maribacter luteus</name>
    <dbReference type="NCBI Taxonomy" id="2594478"/>
    <lineage>
        <taxon>Bacteria</taxon>
        <taxon>Pseudomonadati</taxon>
        <taxon>Bacteroidota</taxon>
        <taxon>Flavobacteriia</taxon>
        <taxon>Flavobacteriales</taxon>
        <taxon>Flavobacteriaceae</taxon>
        <taxon>Maribacter</taxon>
    </lineage>
</organism>
<proteinExistence type="predicted"/>
<dbReference type="InterPro" id="IPR026341">
    <property type="entry name" value="T9SS_type_B"/>
</dbReference>
<dbReference type="Gene3D" id="2.60.40.740">
    <property type="match status" value="1"/>
</dbReference>
<dbReference type="InterPro" id="IPR025667">
    <property type="entry name" value="SprB_repeat"/>
</dbReference>
<evidence type="ECO:0000313" key="1">
    <source>
        <dbReference type="EMBL" id="MRX64340.1"/>
    </source>
</evidence>
<gene>
    <name evidence="1" type="ORF">GJ691_09165</name>
</gene>
<dbReference type="OrthoDB" id="607469at2"/>
<dbReference type="NCBIfam" id="TIGR04131">
    <property type="entry name" value="Bac_Flav_CTERM"/>
    <property type="match status" value="1"/>
</dbReference>
<dbReference type="Proteomes" id="UP000443153">
    <property type="component" value="Unassembled WGS sequence"/>
</dbReference>
<sequence length="5714" mass="599006">MKIKSPKIPLLAFFLFLGIYTSFSQVKNDFDVRYEADIRGEITFVGNNIVNRQVDPHWEGAWERWGWWWIWNPQANWIPDTISPNTPYNLTGNSSEANDNLNMQYIDVDSDPSTFSSSSATLDIPDEGCSLVRYAGLYWSAVYVNSDRSNIDNIKFQVPGGTYQDITADEILFDGAGDTDFGYYSPYACYKDVTSIVSGLANPDGEYFVANVLASSGSSISGGVSGGWNLVIVYENPNLPGSKFITTFDGYAGIASAAPDVDIPISGFTTLPAPFNVNANIGIAALEGDNQIRGDGLEINANGSFSALNSTQNPANNFFNSNITIDPDIVMTRNPNSINTLGWDVDLFPVTNRPNNNVIPNDATSATLRLSSTQDKYDVFFTSFDVEIIEPNIVLEKKVNTPGGVDITGQGVHLGQTLDYVLSFQNIGNDDVDGYVIRDVLPVNVSPPNGVDFVDSDFVLPTGVTYTYDTITHTVEFSIPNNLVEQGLTPYSIRMRVKVAENCFDFVDACSDLIQNLAYSTYHGVENTAQITDDPSVTDFDACGFVVPGATNFLLDDLSDCNFSRTVELCGTEAILDAGDNFDGYVWVRDDNGNNLFDSTDTVITDGDPDNDPSTMSVTEVGTYIVDKIATDPCKGFKEIITVVPYGSGTIPNPVIEYFNTVNSDTDPSNDLAGEIVQCSVDNDLLPKLFLCGVGDTRQIQVNILDAQSIIWEKLDEGSCTDAGDDCANKNLSCTWSQEGTGNNYLVSSEGKYRLSVTYQNGCTSRFYFNVFQNTLDIEYTNNDIICTTPGNITITNLGAGYGYQLVDDATGNILIPFSANNGPSFDFGTGENGAYRVQVTQLDNAGDPIDDACIFETPVIGIVERDVQYEVEVTPANCTVLGTATIRVTNADANYEYEIRLDDGSNSGQGTLVDSESAQTNNNFTFTGLNPGDYIAVVRTDDGCSYSEQITIIDENDLDLDARVLQAITCDPGTILMESTGGQAPHVYAIWEYVNESGTTVTSYATINDIPSTEFQTNTTFEVLAPGDYTFVVVDDNNCPVFSNMVSIELRPAAEYDPVTITDVQCFGDTTGEIQFNLTDDHGYTITYFLSDDTATEIDTNNSGYFTDLAAGNYSVRINQTFGTASCDYTEDITISSPTAALNAISAIVQDYTCLQDAIIEAQNVTGGTAPYSYSIDGVTFIPDTTPNAHRFENLTNGTYTITVRDANGCTFATPAITIEPLNEPSDLTFTATAPNCPTQTSDVTVTVIDGNTPYVFDIIAPSSIAATSTSGTTADFDGLAPGTYTFRVTDNKGCTYTEDFTITPVSPITVAGTLVNNVTCVGASDGAVDFTVNGFSSSYAYSIDGATSITAQTANTINLTGLSAGDYTIIVTDEVTNCTDTQTITVNEPTDSLAFTFNVTPLACTADGSVTITATDGWGGYSYEITQPDAVVLGPQSSNIFSGLNQTGIHTIQVTDAGGCVVTDTFTIDTPTNPTISLDATTDLCFDPASGVSLTATTTNGVAPYSYSLNGGPTQTGNVFNNLTPGSYTVVVTDAYGCTATSNTVIIEPQLSVSPVLTKELDCTTSPDAVIDITINGGYSTFSYQVNGGASIPVTGNTFTYTTAVDGSYTFLITDSEGCTAQTTVVVDPITNPTATTNPVNPTCNGLADGSVEVVIDSNIGTAPYQVDFNGGGLSSQTLYSGLAAGTYNYIVQDSKGCTFSGSVTLTAPDSITADAVLTQPYTCLQTGTIQAQNVSGGTPGYMYSIDGINFVPSDTFTGLTDGTYTITIRDANLCTFVTNVVTILPLDPPTDISFVATPPNCPTETSDVTLTVTGGTGAIAYEITAPAAATTNISGATTGVFAGLAPDTYTFLVTDANGCTYTENYTIDPVTPIDVVGVLVNNVSCMGAADGAIDFTVSGFTTSFQYTINGGTPVTGQTIATINQTGLIAGVYTIIVTDETTNCTSTTTITVSDPQSALVIDSIVPTDPTCLDSGSVTVNVSGGWGNYSYEFIDPSSVHTTNSTGILNGLTDTSAAYTVNVTDANGCTITDSFTLNPAVAPVLSVSANSLCYDSTTGLILTANVTSGGTAPFQYRLNGGAYQSEADFTGLAPGSHTVEVIDSKNCSASATIDVFPTLAASANLVKDLDCSATPDAEISISVSGGNPTFNYEVLRDGSSVQASTAVPSNPFSYTTTTAGTYEFIITDTESCTVTTNQVVITANNPPNVVEVVANPLCTTSADGSVTLNITGGTAPYQIVFDGSAPSTQTTYAGLAAGTYNYTVTDAKGCVTNNSVDLIAPPVLVPGTIDVVQDYTCINTSATLQVINYSGGTPGYTYSLDGVNFQVSDTFNTGITAGTYTITVKDANGCIAITPAVVIDPLDPPTDLTFVATAPTCPAINSDVTITVIDGNAPFNYEITAPAAATTNVTGATTGVFIGLVPGTYTFKVTDAKGCELEESYTVVDIPQVTAISQLTNNVSCFGAADGAFTFTVSDFATTYSYTVENSASTVILSDNTVNTITPIPVSGYPADTYTVTITDDTTNCSTTTSMVIENPPAALDFTFTNTPVTCIQNGSITVTATDGWGSYEYQLENTVGPTIVYAYQGSNTFNNVPAGTYNIYVRDAGGCIIDKPITLDPAETPTIALEPATDYCYDGTDQASLVVSITDGVAPYTYTMNGGAQTAVVGNPFTIANLTPGTYDIQVTDAYGCVSNALNGILIEPQLAATASLTKDLFCISDAIIDVTISGGYTPYANYQVQFNGGGYGATTVIAGSTFTYNGAAAAGTYQFLITDANNCTVETNEINITPTVTPQATPVVTDVACFGGADGSVFIDVDPNFGTAPYTISFNGSAFTSTTTYSGLTAATYPFVVRDARGCEYSSDATIGEPVQIIAGITSRDVTCSNVPGGGNVPGGVDVTITSGGVANFTYTLYDSANNIVTLSSGDPNPATSASTTHSFDGVDFGDYYVRVVDANGCESDLGSVRVLSNPYLSMTAFIPPPDCPTGGTAQITASGGSGDYSFQIYGIGTAPTSEVPGGVNEEVATFTGLNPGQTYIIEAVDNINHCTSYQEVVIPDVSSISVNIDNSTDITCATAEDGTMTFTVDNYDPSVTNIDYSILNAVSNTPVVGSGIYSGTIGPGPAGGPQTLTVNDLPPGDYIIFVEESTLPSCSTTETFRILEPTPVALNFVSQVAANCNNDAEVTVRASGGTGPYNYAYVIAGAAIPVAFPEGSTFILDPSTSLVWDVYAQDSNGCISPEMEVTITEDPSPEISVASTNQCTATEGSFEVDIRLDVVGMSPYTISVDGAAPQASSLSSVGDTMTISNLSSGYHTFTISDINGCGETKDITIYPPLDLNANITAADNCDPADSGVVTITANGGSGNYSYTQITPAGPTQVSGVFTGLTHSIAYTFEVEDTTTHCTTPVTITLPAPVNPTFTLAATDVSCFGGTNGTITVTLDAGNIDVPYEYSLDGGTTTQPSNVFTGLSQGTYNVTVISAKGCEDVKSIDVDEPTQLDISASASAFSCNDTASTITVTINDATPGNPSGTGPYVYSFDNGLNFQAGNTYQVPFGSPDVNVVVRDANGCLDTEVVVIPAMQEVMASINQTQVIDCSNGAEIIELVPSNGSGTYTYAELPSGNPVADPTNIVLTAPGTYVYEITDTVTNCSVIVEHIIAPYNLIDVTATMVSDATCSDSFDGEISVTLTGYTGTFNYQVLDNTGAPVVGASGTDTALADPYTFTASSTLDAGTYTVQITETAYPECVATSNSVTIDAPEPLVLNLLGNINANCNETNAIVTMQATGGTAPYSYGAAISGAGDPGVYPFDNTVELDPTTSLNWDIYVQDANGCVIAVPYAITVATDTTPDISLAIVDACADEGDFGIIVSLDAINTGVAPYTMSINGSAFQSIASFPYTYTGLTADVYSIEIRDANNCSETETITIDAELTASAMVVSQPTCTTNDGVIEFTVNGGSGSFTAELLRSDLTTTGIAATGNQFTGVAFGDYIVRVTDDTLGTPNCSVDVPISLEEPTPVTLNTTQKTDITCFGAANGTITVSLVTPSTGVNDNPPYSYTIDNGSDPAITNNTGSFTGIDQGTYAITVTSERGCIATDSITIDEPTELVVTASATDFACAPDNTVNVSVLTIDVPTTGTAPYTYSIDGANFFTTNTFNVIDTGATQTITATVRDANGCSNFDTVNINPLPTITDVTVSQQTAITCANDEVARVTVTGGSGDFTFELLPTGSAPVQTPGAGNYSADFTLTTPGDYTFRVTDNVTGCYFTTAPYTIAPYDLIEVVATPVSPVTCFGDNDGVMEINVTNYNGNYSYEVFNSDGTSTLITNTGVAPGILSIAGLPAGNFYVVLTATDTPFCPATSNTITIGSPDAAINLVELSNINANCIIGAQVNVQATGGNGSYTYAFVEDGVTPNLGDYTTNASATLNPSSNLNWDVWVKDAKDCTDMIDIVIAEDPMPTVTAPTYATDQCTSNGTSYTFTVIGSAGIAPLEYSIGNGYQSSDTFTVTAPGTYTVTVRDANGCTGTDTIEILPPLGLTPAATVQPSCALNDGVITITGTGGSLNYEYDLLDNGGTSLTGGVRQASNVFNSLAPGTYTALVYDTSASGCDAQAPITLETPTPVVFTWNKEDVSCNGGADGSIEIILAPSNDNPPYTYTLDDGTNPPTVQTSNLFTGLPQGTYDITVSSGKACSDTQQVVIDEPLAVDVTATATDFACNPNNTASSSVITATGIDGTAPYTFSIDGTNFFTSNTFTILDTGSTQTITVTIKDDNGCTDTALVTIEPLNTFTATVSTITDISCAGPEQVLITVNDNGDVANTYTYELLPIGNPNGTEVATALNTTTQFDLTAVGSYTFRITDTTTGCYVDTLPYEIAPYDLIEVTAVSIDPVICFGDGNGSIELTIDGYAGTYDYQVFDSNDNPIGSSVSTDTSVNPRMITGLSGGNYYITVTETAAPLCSDETNIVTISSPDMALTETTTVLSGVECTDDQGEVRVNPTGGIAPYDITLTNTTTGDSSGTLNDVTGAVFSGLSAGDYSVTIVDAGGCSITNAYPILLDMPTPVTANATPLSTALTCYGDTTGSVSAVNVLNGSGNYEYQLNYYDASGTTIEFTSGQQSNSDFTNLGAGIYSITVSDGWNCDVETNQVTITEPTLIEATLIRTDPLTCATGVEFELSTTGGSGVYEYSLDNITFSPMTSNPMPLPESGMLGSGSHQYYVRDLGGACESVRSNAITETAIIPLALTVDTSAAVINCNGEATAIIYASAAGGLGNYQYELYTDASLSIATRIAGPQGSGKFTGLSAGTYYVNVTSEDCTTPAEEVIITQPEPLTYTEEVVDVSCFSDTNGSITVTLSGGSGGYQYAISPNLNQFDTENTFTDLAPGDYTVIAQDMNGCFEVLEYTIGQPEMLQVSGTSTPEICVGEANGTITVSITGGTAPYSTSLNDKSNFVQDQFDFTDVAAGSYLLFVRDANGCEDNIIVEVGAGENLHATVEPIYECTGDTPNNYIVVTLEDPSIAGDILYALDSTDPADMQLTPDYSNLAPGTHSLTIAHSNGCVNTVEFEIQGFEPLTLVLENNNINEITAIATGGSGEYTFYFGDKDNGDDNTYIINRTDTYIVRVVDGNGCEVIANIAMEFIDIEIPNFFTPNGDGENDKWIPDNIEAYPEILIKIYDRYGRVVEDNVVSKNGWDGIYHGAELPTGDYWYIIKLQGESDDREFIGHFTLYR</sequence>
<dbReference type="Pfam" id="PF13573">
    <property type="entry name" value="SprB"/>
    <property type="match status" value="15"/>
</dbReference>
<evidence type="ECO:0000313" key="2">
    <source>
        <dbReference type="Proteomes" id="UP000443153"/>
    </source>
</evidence>
<accession>A0A6I2MP92</accession>